<reference evidence="1" key="1">
    <citation type="submission" date="2021-02" db="EMBL/GenBank/DDBJ databases">
        <authorList>
            <consortium name="DOE Joint Genome Institute"/>
            <person name="Ahrendt S."/>
            <person name="Looney B.P."/>
            <person name="Miyauchi S."/>
            <person name="Morin E."/>
            <person name="Drula E."/>
            <person name="Courty P.E."/>
            <person name="Chicoki N."/>
            <person name="Fauchery L."/>
            <person name="Kohler A."/>
            <person name="Kuo A."/>
            <person name="Labutti K."/>
            <person name="Pangilinan J."/>
            <person name="Lipzen A."/>
            <person name="Riley R."/>
            <person name="Andreopoulos W."/>
            <person name="He G."/>
            <person name="Johnson J."/>
            <person name="Barry K.W."/>
            <person name="Grigoriev I.V."/>
            <person name="Nagy L."/>
            <person name="Hibbett D."/>
            <person name="Henrissat B."/>
            <person name="Matheny P.B."/>
            <person name="Labbe J."/>
            <person name="Martin F."/>
        </authorList>
    </citation>
    <scope>NUCLEOTIDE SEQUENCE</scope>
    <source>
        <strain evidence="1">FP105234-sp</strain>
    </source>
</reference>
<accession>A0ACB8R1V2</accession>
<feature type="non-terminal residue" evidence="1">
    <location>
        <position position="1"/>
    </location>
</feature>
<evidence type="ECO:0000313" key="1">
    <source>
        <dbReference type="EMBL" id="KAI0037895.1"/>
    </source>
</evidence>
<organism evidence="1 2">
    <name type="scientific">Auriscalpium vulgare</name>
    <dbReference type="NCBI Taxonomy" id="40419"/>
    <lineage>
        <taxon>Eukaryota</taxon>
        <taxon>Fungi</taxon>
        <taxon>Dikarya</taxon>
        <taxon>Basidiomycota</taxon>
        <taxon>Agaricomycotina</taxon>
        <taxon>Agaricomycetes</taxon>
        <taxon>Russulales</taxon>
        <taxon>Auriscalpiaceae</taxon>
        <taxon>Auriscalpium</taxon>
    </lineage>
</organism>
<comment type="caution">
    <text evidence="1">The sequence shown here is derived from an EMBL/GenBank/DDBJ whole genome shotgun (WGS) entry which is preliminary data.</text>
</comment>
<keyword evidence="2" id="KW-1185">Reference proteome</keyword>
<dbReference type="Proteomes" id="UP000814033">
    <property type="component" value="Unassembled WGS sequence"/>
</dbReference>
<reference evidence="1" key="2">
    <citation type="journal article" date="2022" name="New Phytol.">
        <title>Evolutionary transition to the ectomycorrhizal habit in the genomes of a hyperdiverse lineage of mushroom-forming fungi.</title>
        <authorList>
            <person name="Looney B."/>
            <person name="Miyauchi S."/>
            <person name="Morin E."/>
            <person name="Drula E."/>
            <person name="Courty P.E."/>
            <person name="Kohler A."/>
            <person name="Kuo A."/>
            <person name="LaButti K."/>
            <person name="Pangilinan J."/>
            <person name="Lipzen A."/>
            <person name="Riley R."/>
            <person name="Andreopoulos W."/>
            <person name="He G."/>
            <person name="Johnson J."/>
            <person name="Nolan M."/>
            <person name="Tritt A."/>
            <person name="Barry K.W."/>
            <person name="Grigoriev I.V."/>
            <person name="Nagy L.G."/>
            <person name="Hibbett D."/>
            <person name="Henrissat B."/>
            <person name="Matheny P.B."/>
            <person name="Labbe J."/>
            <person name="Martin F.M."/>
        </authorList>
    </citation>
    <scope>NUCLEOTIDE SEQUENCE</scope>
    <source>
        <strain evidence="1">FP105234-sp</strain>
    </source>
</reference>
<protein>
    <submittedName>
        <fullName evidence="1">Uncharacterized protein</fullName>
    </submittedName>
</protein>
<name>A0ACB8R1V2_9AGAM</name>
<sequence length="121" mass="13946">KGSELRAYELSEDEWDIAGQICSVLKVLKHATQFFSRATPNLAMVIPAMDHIDKTLSTQSLDKTLDPSIRASLSLAKRTLNRYYNMTDWSEVYRIAMVLHPRHKLDYFKAANWEADWVKTA</sequence>
<feature type="non-terminal residue" evidence="1">
    <location>
        <position position="121"/>
    </location>
</feature>
<dbReference type="EMBL" id="MU276671">
    <property type="protein sequence ID" value="KAI0037895.1"/>
    <property type="molecule type" value="Genomic_DNA"/>
</dbReference>
<gene>
    <name evidence="1" type="ORF">FA95DRAFT_1473524</name>
</gene>
<evidence type="ECO:0000313" key="2">
    <source>
        <dbReference type="Proteomes" id="UP000814033"/>
    </source>
</evidence>
<proteinExistence type="predicted"/>